<dbReference type="PANTHER" id="PTHR37984:SF15">
    <property type="entry name" value="INTEGRASE CATALYTIC DOMAIN-CONTAINING PROTEIN"/>
    <property type="match status" value="1"/>
</dbReference>
<dbReference type="Gene3D" id="3.30.420.10">
    <property type="entry name" value="Ribonuclease H-like superfamily/Ribonuclease H"/>
    <property type="match status" value="1"/>
</dbReference>
<name>A0A9Q1E5H8_SYNKA</name>
<dbReference type="InterPro" id="IPR050951">
    <property type="entry name" value="Retrovirus_Pol_polyprotein"/>
</dbReference>
<organism evidence="2 3">
    <name type="scientific">Synaphobranchus kaupii</name>
    <name type="common">Kaup's arrowtooth eel</name>
    <dbReference type="NCBI Taxonomy" id="118154"/>
    <lineage>
        <taxon>Eukaryota</taxon>
        <taxon>Metazoa</taxon>
        <taxon>Chordata</taxon>
        <taxon>Craniata</taxon>
        <taxon>Vertebrata</taxon>
        <taxon>Euteleostomi</taxon>
        <taxon>Actinopterygii</taxon>
        <taxon>Neopterygii</taxon>
        <taxon>Teleostei</taxon>
        <taxon>Anguilliformes</taxon>
        <taxon>Synaphobranchidae</taxon>
        <taxon>Synaphobranchus</taxon>
    </lineage>
</organism>
<feature type="domain" description="Integrase catalytic" evidence="1">
    <location>
        <begin position="1"/>
        <end position="159"/>
    </location>
</feature>
<evidence type="ECO:0000313" key="2">
    <source>
        <dbReference type="EMBL" id="KAJ8332618.1"/>
    </source>
</evidence>
<dbReference type="InterPro" id="IPR001584">
    <property type="entry name" value="Integrase_cat-core"/>
</dbReference>
<proteinExistence type="predicted"/>
<dbReference type="PROSITE" id="PS50994">
    <property type="entry name" value="INTEGRASE"/>
    <property type="match status" value="1"/>
</dbReference>
<dbReference type="SUPFAM" id="SSF53098">
    <property type="entry name" value="Ribonuclease H-like"/>
    <property type="match status" value="1"/>
</dbReference>
<protein>
    <recommendedName>
        <fullName evidence="1">Integrase catalytic domain-containing protein</fullName>
    </recommendedName>
</protein>
<dbReference type="GO" id="GO:0003676">
    <property type="term" value="F:nucleic acid binding"/>
    <property type="evidence" value="ECO:0007669"/>
    <property type="project" value="InterPro"/>
</dbReference>
<dbReference type="GO" id="GO:0015074">
    <property type="term" value="P:DNA integration"/>
    <property type="evidence" value="ECO:0007669"/>
    <property type="project" value="InterPro"/>
</dbReference>
<comment type="caution">
    <text evidence="2">The sequence shown here is derived from an EMBL/GenBank/DDBJ whole genome shotgun (WGS) entry which is preliminary data.</text>
</comment>
<dbReference type="AlphaFoldDB" id="A0A9Q1E5H8"/>
<accession>A0A9Q1E5H8</accession>
<keyword evidence="3" id="KW-1185">Reference proteome</keyword>
<dbReference type="Proteomes" id="UP001152622">
    <property type="component" value="Unassembled WGS sequence"/>
</dbReference>
<gene>
    <name evidence="2" type="ORF">SKAU_G00424070</name>
</gene>
<dbReference type="PANTHER" id="PTHR37984">
    <property type="entry name" value="PROTEIN CBG26694"/>
    <property type="match status" value="1"/>
</dbReference>
<sequence length="262" mass="29010">MSCGGQALTDKSRPWSRTALPASLARFLVVIYDLHSKWPEVAPTGSVTAKVLIDILESLFARWGLPKRITTDNGPQMVSHELTSYLAGKEIRHIRTAFYNPAANGGVERLNQSLKNGIRAHLAQGCTLTTSLLQTLLHYRATRHATTGVSPASLMLGRELQLPLDRLRPTPAPAPAHPVQAAVAARQRRTKDRFDRARRVKPPAIAVSDWVRIRRPHRANKLQSFWSDPVRVSQQLGPASFRLTDGTRWHAGGLRKVQAPLA</sequence>
<dbReference type="InterPro" id="IPR036397">
    <property type="entry name" value="RNaseH_sf"/>
</dbReference>
<dbReference type="OrthoDB" id="775972at2759"/>
<reference evidence="2" key="1">
    <citation type="journal article" date="2023" name="Science">
        <title>Genome structures resolve the early diversification of teleost fishes.</title>
        <authorList>
            <person name="Parey E."/>
            <person name="Louis A."/>
            <person name="Montfort J."/>
            <person name="Bouchez O."/>
            <person name="Roques C."/>
            <person name="Iampietro C."/>
            <person name="Lluch J."/>
            <person name="Castinel A."/>
            <person name="Donnadieu C."/>
            <person name="Desvignes T."/>
            <person name="Floi Bucao C."/>
            <person name="Jouanno E."/>
            <person name="Wen M."/>
            <person name="Mejri S."/>
            <person name="Dirks R."/>
            <person name="Jansen H."/>
            <person name="Henkel C."/>
            <person name="Chen W.J."/>
            <person name="Zahm M."/>
            <person name="Cabau C."/>
            <person name="Klopp C."/>
            <person name="Thompson A.W."/>
            <person name="Robinson-Rechavi M."/>
            <person name="Braasch I."/>
            <person name="Lecointre G."/>
            <person name="Bobe J."/>
            <person name="Postlethwait J.H."/>
            <person name="Berthelot C."/>
            <person name="Roest Crollius H."/>
            <person name="Guiguen Y."/>
        </authorList>
    </citation>
    <scope>NUCLEOTIDE SEQUENCE</scope>
    <source>
        <strain evidence="2">WJC10195</strain>
    </source>
</reference>
<dbReference type="Pfam" id="PF00665">
    <property type="entry name" value="rve"/>
    <property type="match status" value="1"/>
</dbReference>
<dbReference type="InterPro" id="IPR012337">
    <property type="entry name" value="RNaseH-like_sf"/>
</dbReference>
<dbReference type="EMBL" id="JAINUF010000025">
    <property type="protein sequence ID" value="KAJ8332618.1"/>
    <property type="molecule type" value="Genomic_DNA"/>
</dbReference>
<evidence type="ECO:0000259" key="1">
    <source>
        <dbReference type="PROSITE" id="PS50994"/>
    </source>
</evidence>
<evidence type="ECO:0000313" key="3">
    <source>
        <dbReference type="Proteomes" id="UP001152622"/>
    </source>
</evidence>